<name>A0A1I7L419_9BACL</name>
<keyword evidence="2" id="KW-1185">Reference proteome</keyword>
<dbReference type="Proteomes" id="UP000183508">
    <property type="component" value="Unassembled WGS sequence"/>
</dbReference>
<dbReference type="Pfam" id="PF14398">
    <property type="entry name" value="ATPgrasp_YheCD"/>
    <property type="match status" value="1"/>
</dbReference>
<gene>
    <name evidence="1" type="ORF">SAMN05421543_12441</name>
</gene>
<dbReference type="STRING" id="392015.SAMN05421543_12441"/>
<dbReference type="InterPro" id="IPR026838">
    <property type="entry name" value="YheC/D"/>
</dbReference>
<dbReference type="RefSeq" id="WP_074955730.1">
    <property type="nucleotide sequence ID" value="NZ_FPBV01000024.1"/>
</dbReference>
<sequence length="366" mass="40901">MSDSMVRVGVVTTVLPRGGGPSGARPVAYFRRMAVRAAELGAELLVFSPEDVDWPARRVHAWVPADLDRPEGPWRRVWRPLPQALYENVFVHLAVRGYTRGLRAQARRNGIPVFNPVLPNKWQMFRWLRRTDLARYLPETHWLTAPAQAISYIRAWRTAFVKPVGGYGGTGVTRIEASRDGRFRVCADRLREGGAMRRRMTERVLAAWLARRARTPHLVQRGLALITLAGRKVDFRVVVCRGLGGKWRIVGVIPKRAPRDGVVTNLVAGGERLDLARGRALAAREGKVIPVADLEECALAIAKLISARRPSAGLLGFDLGVDDAGRVWFIEMNPKPSRLLLDSEMKRMAARLNAEFLVHLARTGRV</sequence>
<reference evidence="2" key="1">
    <citation type="submission" date="2016-10" db="EMBL/GenBank/DDBJ databases">
        <authorList>
            <person name="Varghese N."/>
        </authorList>
    </citation>
    <scope>NUCLEOTIDE SEQUENCE [LARGE SCALE GENOMIC DNA]</scope>
    <source>
        <strain evidence="2">DSM 17980</strain>
    </source>
</reference>
<dbReference type="OrthoDB" id="2371125at2"/>
<dbReference type="EMBL" id="FPBV01000024">
    <property type="protein sequence ID" value="SFV04450.1"/>
    <property type="molecule type" value="Genomic_DNA"/>
</dbReference>
<dbReference type="Gene3D" id="3.30.470.20">
    <property type="entry name" value="ATP-grasp fold, B domain"/>
    <property type="match status" value="1"/>
</dbReference>
<evidence type="ECO:0000313" key="2">
    <source>
        <dbReference type="Proteomes" id="UP000183508"/>
    </source>
</evidence>
<dbReference type="SUPFAM" id="SSF56059">
    <property type="entry name" value="Glutathione synthetase ATP-binding domain-like"/>
    <property type="match status" value="1"/>
</dbReference>
<evidence type="ECO:0000313" key="1">
    <source>
        <dbReference type="EMBL" id="SFV04450.1"/>
    </source>
</evidence>
<organism evidence="1 2">
    <name type="scientific">Alicyclobacillus macrosporangiidus</name>
    <dbReference type="NCBI Taxonomy" id="392015"/>
    <lineage>
        <taxon>Bacteria</taxon>
        <taxon>Bacillati</taxon>
        <taxon>Bacillota</taxon>
        <taxon>Bacilli</taxon>
        <taxon>Bacillales</taxon>
        <taxon>Alicyclobacillaceae</taxon>
        <taxon>Alicyclobacillus</taxon>
    </lineage>
</organism>
<accession>A0A1I7L419</accession>
<dbReference type="AlphaFoldDB" id="A0A1I7L419"/>
<protein>
    <submittedName>
        <fullName evidence="1">YheC/D like ATP-grasp</fullName>
    </submittedName>
</protein>
<proteinExistence type="predicted"/>